<dbReference type="AlphaFoldDB" id="D3VLI9"/>
<organism evidence="1 2">
    <name type="scientific">Xenorhabdus nematophila (strain ATCC 19061 / DSM 3370 / CCUG 14189 / LMG 1036 / NCIMB 9965 / AN6)</name>
    <dbReference type="NCBI Taxonomy" id="406817"/>
    <lineage>
        <taxon>Bacteria</taxon>
        <taxon>Pseudomonadati</taxon>
        <taxon>Pseudomonadota</taxon>
        <taxon>Gammaproteobacteria</taxon>
        <taxon>Enterobacterales</taxon>
        <taxon>Morganellaceae</taxon>
        <taxon>Xenorhabdus</taxon>
    </lineage>
</organism>
<dbReference type="HOGENOM" id="CLU_3224072_0_0_6"/>
<dbReference type="KEGG" id="xne:XNC1_3263"/>
<dbReference type="Proteomes" id="UP000008075">
    <property type="component" value="Chromosome"/>
</dbReference>
<gene>
    <name evidence="1" type="ordered locus">XNC1_3263</name>
</gene>
<evidence type="ECO:0000313" key="2">
    <source>
        <dbReference type="Proteomes" id="UP000008075"/>
    </source>
</evidence>
<reference evidence="1 2" key="1">
    <citation type="journal article" date="2011" name="PLoS ONE">
        <title>The entomopathogenic bacterial endosymbionts xenorhabdus and photorhabdus: convergent lifestyles from divergent genomes.</title>
        <authorList>
            <person name="Chaston J.M."/>
            <person name="Suen G."/>
            <person name="Tucker S.L."/>
            <person name="Andersen A.W."/>
            <person name="Bhasin A."/>
            <person name="Bode E."/>
            <person name="Bode H.B."/>
            <person name="Brachmann A.O."/>
            <person name="Cowles C.E."/>
            <person name="Cowles K.N."/>
            <person name="Darby C."/>
            <person name="de Leon L."/>
            <person name="Drace K."/>
            <person name="Du Z."/>
            <person name="Givaudan A."/>
            <person name="Herbert Tran E.E."/>
            <person name="Jewell K.A."/>
            <person name="Knack J.J."/>
            <person name="Krasomil-Osterfeld K.C."/>
            <person name="Kukor R."/>
            <person name="Lanois A."/>
            <person name="Latreille P."/>
            <person name="Leimgruber N.K."/>
            <person name="Lipke C.M."/>
            <person name="Liu R."/>
            <person name="Lu X."/>
            <person name="Martens E.C."/>
            <person name="Marri P.R."/>
            <person name="Medigue C."/>
            <person name="Menard M.L."/>
            <person name="Miller N.M."/>
            <person name="Morales-Soto N."/>
            <person name="Norton S."/>
            <person name="Ogier J.C."/>
            <person name="Orchard S.S."/>
            <person name="Park D."/>
            <person name="Park Y."/>
            <person name="Qurollo B.A."/>
            <person name="Sugar D.R."/>
            <person name="Richards G.R."/>
            <person name="Rouy Z."/>
            <person name="Slominski B."/>
            <person name="Slominski K."/>
            <person name="Snyder H."/>
            <person name="Tjaden B.C."/>
            <person name="van der Hoeven R."/>
            <person name="Welch R.D."/>
            <person name="Wheeler C."/>
            <person name="Xiang B."/>
            <person name="Barbazuk B."/>
            <person name="Gaudriault S."/>
            <person name="Goodner B."/>
            <person name="Slater S.C."/>
            <person name="Forst S."/>
            <person name="Goldman B.S."/>
            <person name="Goodrich-Blair H."/>
        </authorList>
    </citation>
    <scope>NUCLEOTIDE SEQUENCE [LARGE SCALE GENOMIC DNA]</scope>
    <source>
        <strain evidence="2">ATCC 19061 / DSM 3370 / CCUG 14189 / LMG 1036 / NCIMB 9965 / AN6</strain>
    </source>
</reference>
<protein>
    <submittedName>
        <fullName evidence="1">Uncharacterized protein</fullName>
    </submittedName>
</protein>
<keyword evidence="2" id="KW-1185">Reference proteome</keyword>
<sequence length="44" mass="5191">MFAIVTWIAIFQLEITIDNPKLAPNSITNNTHFNKITHYHYPYV</sequence>
<proteinExistence type="predicted"/>
<dbReference type="EMBL" id="FN667742">
    <property type="protein sequence ID" value="CBJ91315.1"/>
    <property type="molecule type" value="Genomic_DNA"/>
</dbReference>
<name>D3VLI9_XENNA</name>
<accession>D3VLI9</accession>
<evidence type="ECO:0000313" key="1">
    <source>
        <dbReference type="EMBL" id="CBJ91315.1"/>
    </source>
</evidence>